<gene>
    <name evidence="5" type="ORF">KI387_040771</name>
</gene>
<reference evidence="5 6" key="1">
    <citation type="journal article" date="2021" name="Nat. Plants">
        <title>The Taxus genome provides insights into paclitaxel biosynthesis.</title>
        <authorList>
            <person name="Xiong X."/>
            <person name="Gou J."/>
            <person name="Liao Q."/>
            <person name="Li Y."/>
            <person name="Zhou Q."/>
            <person name="Bi G."/>
            <person name="Li C."/>
            <person name="Du R."/>
            <person name="Wang X."/>
            <person name="Sun T."/>
            <person name="Guo L."/>
            <person name="Liang H."/>
            <person name="Lu P."/>
            <person name="Wu Y."/>
            <person name="Zhang Z."/>
            <person name="Ro D.K."/>
            <person name="Shang Y."/>
            <person name="Huang S."/>
            <person name="Yan J."/>
        </authorList>
    </citation>
    <scope>NUCLEOTIDE SEQUENCE [LARGE SCALE GENOMIC DNA]</scope>
    <source>
        <strain evidence="5">Ta-2019</strain>
    </source>
</reference>
<evidence type="ECO:0000256" key="2">
    <source>
        <dbReference type="ARBA" id="ARBA00022801"/>
    </source>
</evidence>
<evidence type="ECO:0000256" key="3">
    <source>
        <dbReference type="ARBA" id="ARBA00023295"/>
    </source>
</evidence>
<feature type="domain" description="Glycosyl hydrolase family 32 N-terminal" evidence="4">
    <location>
        <begin position="1"/>
        <end position="102"/>
    </location>
</feature>
<evidence type="ECO:0000259" key="4">
    <source>
        <dbReference type="Pfam" id="PF00251"/>
    </source>
</evidence>
<accession>A0AA38C7H8</accession>
<evidence type="ECO:0000313" key="5">
    <source>
        <dbReference type="EMBL" id="KAH9294028.1"/>
    </source>
</evidence>
<dbReference type="GO" id="GO:0016798">
    <property type="term" value="F:hydrolase activity, acting on glycosyl bonds"/>
    <property type="evidence" value="ECO:0007669"/>
    <property type="project" value="UniProtKB-KW"/>
</dbReference>
<dbReference type="InterPro" id="IPR023296">
    <property type="entry name" value="Glyco_hydro_beta-prop_sf"/>
</dbReference>
<dbReference type="EMBL" id="JAHRHJ020000466">
    <property type="protein sequence ID" value="KAH9294028.1"/>
    <property type="molecule type" value="Genomic_DNA"/>
</dbReference>
<organism evidence="5 6">
    <name type="scientific">Taxus chinensis</name>
    <name type="common">Chinese yew</name>
    <name type="synonym">Taxus wallichiana var. chinensis</name>
    <dbReference type="NCBI Taxonomy" id="29808"/>
    <lineage>
        <taxon>Eukaryota</taxon>
        <taxon>Viridiplantae</taxon>
        <taxon>Streptophyta</taxon>
        <taxon>Embryophyta</taxon>
        <taxon>Tracheophyta</taxon>
        <taxon>Spermatophyta</taxon>
        <taxon>Pinopsida</taxon>
        <taxon>Pinidae</taxon>
        <taxon>Conifers II</taxon>
        <taxon>Cupressales</taxon>
        <taxon>Taxaceae</taxon>
        <taxon>Taxus</taxon>
    </lineage>
</organism>
<dbReference type="Gene3D" id="2.115.10.20">
    <property type="entry name" value="Glycosyl hydrolase domain, family 43"/>
    <property type="match status" value="1"/>
</dbReference>
<evidence type="ECO:0000256" key="1">
    <source>
        <dbReference type="ARBA" id="ARBA00009902"/>
    </source>
</evidence>
<protein>
    <recommendedName>
        <fullName evidence="4">Glycosyl hydrolase family 32 N-terminal domain-containing protein</fullName>
    </recommendedName>
</protein>
<dbReference type="PANTHER" id="PTHR31953">
    <property type="entry name" value="BETA-FRUCTOFURANOSIDASE, INSOLUBLE ISOENZYME CWINV1-RELATED"/>
    <property type="match status" value="1"/>
</dbReference>
<sequence>PMFYKGLYHLFYQYNPRVAVWGSIVWEHAVSKDLVNWESLETVISPSKWYDIKGCWFGSATFLSGEKLVILYTGWDNSSIQVQNMVVPKNASDPYLREWVKKSVTEMGNGSGARKRWSQRLRGIRRHTILRCLLTWGY</sequence>
<keyword evidence="2" id="KW-0378">Hydrolase</keyword>
<dbReference type="InterPro" id="IPR013148">
    <property type="entry name" value="Glyco_hydro_32_N"/>
</dbReference>
<dbReference type="AlphaFoldDB" id="A0AA38C7H8"/>
<feature type="non-terminal residue" evidence="5">
    <location>
        <position position="1"/>
    </location>
</feature>
<dbReference type="Proteomes" id="UP000824469">
    <property type="component" value="Unassembled WGS sequence"/>
</dbReference>
<comment type="similarity">
    <text evidence="1">Belongs to the glycosyl hydrolase 32 family.</text>
</comment>
<dbReference type="InterPro" id="IPR050551">
    <property type="entry name" value="Fructan_Metab_Enzymes"/>
</dbReference>
<comment type="caution">
    <text evidence="5">The sequence shown here is derived from an EMBL/GenBank/DDBJ whole genome shotgun (WGS) entry which is preliminary data.</text>
</comment>
<dbReference type="SUPFAM" id="SSF75005">
    <property type="entry name" value="Arabinanase/levansucrase/invertase"/>
    <property type="match status" value="1"/>
</dbReference>
<dbReference type="OMA" id="GMWECAN"/>
<proteinExistence type="inferred from homology"/>
<keyword evidence="6" id="KW-1185">Reference proteome</keyword>
<dbReference type="Pfam" id="PF00251">
    <property type="entry name" value="Glyco_hydro_32N"/>
    <property type="match status" value="1"/>
</dbReference>
<evidence type="ECO:0000313" key="6">
    <source>
        <dbReference type="Proteomes" id="UP000824469"/>
    </source>
</evidence>
<keyword evidence="3" id="KW-0326">Glycosidase</keyword>
<name>A0AA38C7H8_TAXCH</name>